<dbReference type="GO" id="GO:0005829">
    <property type="term" value="C:cytosol"/>
    <property type="evidence" value="ECO:0007669"/>
    <property type="project" value="TreeGrafter"/>
</dbReference>
<dbReference type="InterPro" id="IPR016135">
    <property type="entry name" value="UBQ-conjugating_enzyme/RWD"/>
</dbReference>
<feature type="active site" description="Proton acceptor" evidence="10">
    <location>
        <position position="799"/>
    </location>
</feature>
<dbReference type="Pfam" id="PF13393">
    <property type="entry name" value="tRNA-synt_His"/>
    <property type="match status" value="1"/>
</dbReference>
<comment type="catalytic activity">
    <reaction evidence="9">
        <text>L-seryl-[protein] + ATP = O-phospho-L-seryl-[protein] + ADP + H(+)</text>
        <dbReference type="Rhea" id="RHEA:17989"/>
        <dbReference type="Rhea" id="RHEA-COMP:9863"/>
        <dbReference type="Rhea" id="RHEA-COMP:11604"/>
        <dbReference type="ChEBI" id="CHEBI:15378"/>
        <dbReference type="ChEBI" id="CHEBI:29999"/>
        <dbReference type="ChEBI" id="CHEBI:30616"/>
        <dbReference type="ChEBI" id="CHEBI:83421"/>
        <dbReference type="ChEBI" id="CHEBI:456216"/>
        <dbReference type="EC" id="2.7.11.1"/>
    </reaction>
</comment>
<evidence type="ECO:0000256" key="3">
    <source>
        <dbReference type="ARBA" id="ARBA00022679"/>
    </source>
</evidence>
<dbReference type="FunFam" id="3.10.110.10:FF:000050">
    <property type="entry name" value="eIF-2-alpha kinase GCN2"/>
    <property type="match status" value="1"/>
</dbReference>
<evidence type="ECO:0000256" key="11">
    <source>
        <dbReference type="PIRSR" id="PIRSR000660-2"/>
    </source>
</evidence>
<feature type="domain" description="Protein kinase" evidence="14">
    <location>
        <begin position="500"/>
        <end position="956"/>
    </location>
</feature>
<dbReference type="GO" id="GO:0005634">
    <property type="term" value="C:nucleus"/>
    <property type="evidence" value="ECO:0007669"/>
    <property type="project" value="TreeGrafter"/>
</dbReference>
<evidence type="ECO:0000256" key="8">
    <source>
        <dbReference type="ARBA" id="ARBA00047899"/>
    </source>
</evidence>
<evidence type="ECO:0000256" key="13">
    <source>
        <dbReference type="SAM" id="MobiDB-lite"/>
    </source>
</evidence>
<dbReference type="Gene3D" id="3.30.930.10">
    <property type="entry name" value="Bira Bifunctional Protein, Domain 2"/>
    <property type="match status" value="1"/>
</dbReference>
<dbReference type="PROSITE" id="PS50011">
    <property type="entry name" value="PROTEIN_KINASE_DOM"/>
    <property type="match status" value="1"/>
</dbReference>
<feature type="compositionally biased region" description="Basic and acidic residues" evidence="13">
    <location>
        <begin position="140"/>
        <end position="196"/>
    </location>
</feature>
<dbReference type="Gene3D" id="3.10.110.10">
    <property type="entry name" value="Ubiquitin Conjugating Enzyme"/>
    <property type="match status" value="1"/>
</dbReference>
<reference evidence="17" key="1">
    <citation type="submission" date="2022-10" db="EMBL/GenBank/DDBJ databases">
        <title>Genome assembly of Pristionchus species.</title>
        <authorList>
            <person name="Yoshida K."/>
            <person name="Sommer R.J."/>
        </authorList>
    </citation>
    <scope>NUCLEOTIDE SEQUENCE [LARGE SCALE GENOMIC DNA]</scope>
    <source>
        <strain evidence="17">RS5460</strain>
    </source>
</reference>
<comment type="caution">
    <text evidence="16">The sequence shown here is derived from an EMBL/GenBank/DDBJ whole genome shotgun (WGS) entry which is preliminary data.</text>
</comment>
<evidence type="ECO:0000259" key="14">
    <source>
        <dbReference type="PROSITE" id="PS50011"/>
    </source>
</evidence>
<dbReference type="SMART" id="SM00220">
    <property type="entry name" value="S_TKc"/>
    <property type="match status" value="1"/>
</dbReference>
<evidence type="ECO:0000259" key="15">
    <source>
        <dbReference type="PROSITE" id="PS50908"/>
    </source>
</evidence>
<dbReference type="PIRSF" id="PIRSF000660">
    <property type="entry name" value="Ser/Thr_PK_GCN2"/>
    <property type="match status" value="1"/>
</dbReference>
<keyword evidence="5" id="KW-0418">Kinase</keyword>
<dbReference type="InterPro" id="IPR011009">
    <property type="entry name" value="Kinase-like_dom_sf"/>
</dbReference>
<evidence type="ECO:0000256" key="2">
    <source>
        <dbReference type="ARBA" id="ARBA00022527"/>
    </source>
</evidence>
<dbReference type="InterPro" id="IPR006575">
    <property type="entry name" value="RWD_dom"/>
</dbReference>
<organism evidence="16 17">
    <name type="scientific">Pristionchus mayeri</name>
    <dbReference type="NCBI Taxonomy" id="1317129"/>
    <lineage>
        <taxon>Eukaryota</taxon>
        <taxon>Metazoa</taxon>
        <taxon>Ecdysozoa</taxon>
        <taxon>Nematoda</taxon>
        <taxon>Chromadorea</taxon>
        <taxon>Rhabditida</taxon>
        <taxon>Rhabditina</taxon>
        <taxon>Diplogasteromorpha</taxon>
        <taxon>Diplogasteroidea</taxon>
        <taxon>Neodiplogasteridae</taxon>
        <taxon>Pristionchus</taxon>
    </lineage>
</organism>
<feature type="region of interest" description="Disordered" evidence="13">
    <location>
        <begin position="130"/>
        <end position="208"/>
    </location>
</feature>
<evidence type="ECO:0000313" key="17">
    <source>
        <dbReference type="Proteomes" id="UP001328107"/>
    </source>
</evidence>
<dbReference type="PROSITE" id="PS00108">
    <property type="entry name" value="PROTEIN_KINASE_ST"/>
    <property type="match status" value="1"/>
</dbReference>
<dbReference type="SUPFAM" id="SSF56112">
    <property type="entry name" value="Protein kinase-like (PK-like)"/>
    <property type="match status" value="2"/>
</dbReference>
<evidence type="ECO:0000313" key="16">
    <source>
        <dbReference type="EMBL" id="GMR31578.1"/>
    </source>
</evidence>
<feature type="compositionally biased region" description="Basic and acidic residues" evidence="13">
    <location>
        <begin position="572"/>
        <end position="584"/>
    </location>
</feature>
<dbReference type="InterPro" id="IPR016255">
    <property type="entry name" value="Gcn2"/>
</dbReference>
<dbReference type="InterPro" id="IPR050339">
    <property type="entry name" value="CC_SR_Kinase"/>
</dbReference>
<sequence length="1493" mass="167489">MVNQLDLCKEEQENEKAAIESIYEKEAEFAKNSWKVWSPINVVLKLQPSESGSRIGNANEPRASADLHVVCSDRYPDDAPRVEVMNVRGIATQEQQILKEKLAERVKEKRGEAMILDLAELVREFLADHRPKPKGSFHQEMLEKQRKEESEQKRAVETEHKKDMAEVERLEEKREEEKRIRKEEEKDAGRRRRESEAPEGASEAPSRKIGNKKVFLVPEDIPQRKGLHQFCHEWFGVWERESILVSEWKFTHNLGRKGEKPMQLETLEKRLSAVEKEADTIVELDEVDDSLSRIAFVVVSTTSLTPTNINIRIYIAQRVPKTARNVDNILCTLKRDEFALRRLTLQVVCGLRWLHDQQRVHGSLTTSALWQTEGRSFLLSDCVMRRLVQQVADAFKECMGSTKGVADTGKKEKEKYTKKKDVFDLGCMLVEMTIHSPESSSDSIPPHSNELADFIRLCQSSGAADELLDHPFLLQDVQPTSSTASAISPFSRASRLIKEFNIFKWLGKGGFGEVTLARNKLDGNDYAVKTIALNPGNESLNRRVTREAKIFSKLNHPNVVRYFSAWTEDVMPDEKGGEGGERPKSAKKNSLARKASSVHGRLLGGVEGDSLMPSRLREIEARAVAMSSDWGESQPAEKSSRTSSSSSSDDEESKNELGKLKGRTLFAPQRREEEDEEEDEDDSYDVIFERTNPCIDDEGEDEEESESEDATVSSTEKESTRTATGPTKGGEMTTGMTRNTEAPPTRMLYIQMEYCAKGTLRSMIDRKAFVDNPKKIWRVFGEILSGLQYIHRQDMIHRDIKPMNILLDSKEHVKIGDFGLATRQFLSKIAKKTTEEGGTEGAEKDKSSTLTMDIGTELYMAPELFKSTTEIPYTNKIDVYSAGIVLFEMFYRPLPPGMERIDTLRTLKTNASVPADFGASFTTSQTSNARRLIESMLCVDASARPSVTNILEDDRVSFNDSEEDMFRKQLIKTVKSRTGVLFKYLMETLVTEEPTKAQAYLYDSMICKERFSVDRESSMGSIISKIATLLQLHAFKPLSSPLLKASMHGKMETSRTKPVLMVDQTGFPVTLPFDLRANFVRMISRNDVYRLKRYTIGRSFGYGELPGGVHPTERWECSIDAVGPTHNALSLSVSVLSALLAIANCTVKEQVKCVLRVGHIGLVRSALLHGGMGEEKHQGVLHSIAMKKGKEVSKELHAILPAAKQTATQLRNDLKSLLRSRVEKVREGVKKAVDEIEYLMEALRTADDSSLSRFEISLDPLLVVRPAVFSNGLVFQLELQSSNQKRPSVLAQGGRYDHLLAEERHSVDPDFDTPTALIGCSLSLDLLVNSGGGTSHSPSVVVCSLDKSLLQEKLQMASVFRNKGIITDVFDGTMQEDGETKSHFDEYLRQNQVEFVIVFLQKDEVLVDRQGPDGKYIGLPDKLSPSAAMEYVVDKLKKLKESSSLAAAALSASDTTVVVAPPVTPTHFKETRSMDSVNVLCGLSEKWQHNTKR</sequence>
<dbReference type="PANTHER" id="PTHR11042">
    <property type="entry name" value="EUKARYOTIC TRANSLATION INITIATION FACTOR 2-ALPHA KINASE EIF2-ALPHA KINASE -RELATED"/>
    <property type="match status" value="1"/>
</dbReference>
<evidence type="ECO:0000256" key="12">
    <source>
        <dbReference type="PROSITE-ProRule" id="PRU10141"/>
    </source>
</evidence>
<keyword evidence="6 11" id="KW-0067">ATP-binding</keyword>
<proteinExistence type="inferred from homology"/>
<dbReference type="CDD" id="cd23823">
    <property type="entry name" value="RWD_GCN2"/>
    <property type="match status" value="1"/>
</dbReference>
<feature type="compositionally biased region" description="Acidic residues" evidence="13">
    <location>
        <begin position="673"/>
        <end position="684"/>
    </location>
</feature>
<dbReference type="GO" id="GO:0005524">
    <property type="term" value="F:ATP binding"/>
    <property type="evidence" value="ECO:0007669"/>
    <property type="project" value="UniProtKB-UniRule"/>
</dbReference>
<evidence type="ECO:0000256" key="5">
    <source>
        <dbReference type="ARBA" id="ARBA00022777"/>
    </source>
</evidence>
<dbReference type="EMBL" id="BTRK01000001">
    <property type="protein sequence ID" value="GMR31578.1"/>
    <property type="molecule type" value="Genomic_DNA"/>
</dbReference>
<dbReference type="GO" id="GO:0009893">
    <property type="term" value="P:positive regulation of metabolic process"/>
    <property type="evidence" value="ECO:0007669"/>
    <property type="project" value="UniProtKB-ARBA"/>
</dbReference>
<dbReference type="Pfam" id="PF05773">
    <property type="entry name" value="RWD"/>
    <property type="match status" value="1"/>
</dbReference>
<dbReference type="Gene3D" id="1.10.510.10">
    <property type="entry name" value="Transferase(Phosphotransferase) domain 1"/>
    <property type="match status" value="2"/>
</dbReference>
<comment type="catalytic activity">
    <reaction evidence="8">
        <text>L-threonyl-[protein] + ATP = O-phospho-L-threonyl-[protein] + ADP + H(+)</text>
        <dbReference type="Rhea" id="RHEA:46608"/>
        <dbReference type="Rhea" id="RHEA-COMP:11060"/>
        <dbReference type="Rhea" id="RHEA-COMP:11605"/>
        <dbReference type="ChEBI" id="CHEBI:15378"/>
        <dbReference type="ChEBI" id="CHEBI:30013"/>
        <dbReference type="ChEBI" id="CHEBI:30616"/>
        <dbReference type="ChEBI" id="CHEBI:61977"/>
        <dbReference type="ChEBI" id="CHEBI:456216"/>
        <dbReference type="EC" id="2.7.11.1"/>
    </reaction>
</comment>
<keyword evidence="4 11" id="KW-0547">Nucleotide-binding</keyword>
<feature type="non-terminal residue" evidence="16">
    <location>
        <position position="1493"/>
    </location>
</feature>
<feature type="binding site" evidence="11 12">
    <location>
        <position position="529"/>
    </location>
    <ligand>
        <name>ATP</name>
        <dbReference type="ChEBI" id="CHEBI:30616"/>
    </ligand>
</feature>
<dbReference type="Pfam" id="PF00069">
    <property type="entry name" value="Pkinase"/>
    <property type="match status" value="2"/>
</dbReference>
<evidence type="ECO:0000256" key="6">
    <source>
        <dbReference type="ARBA" id="ARBA00022840"/>
    </source>
</evidence>
<dbReference type="PANTHER" id="PTHR11042:SF136">
    <property type="entry name" value="EIF-2-ALPHA KINASE GCN2"/>
    <property type="match status" value="1"/>
</dbReference>
<dbReference type="SMART" id="SM00591">
    <property type="entry name" value="RWD"/>
    <property type="match status" value="1"/>
</dbReference>
<dbReference type="Proteomes" id="UP001328107">
    <property type="component" value="Unassembled WGS sequence"/>
</dbReference>
<keyword evidence="2" id="KW-0723">Serine/threonine-protein kinase</keyword>
<dbReference type="InterPro" id="IPR017441">
    <property type="entry name" value="Protein_kinase_ATP_BS"/>
</dbReference>
<evidence type="ECO:0000256" key="10">
    <source>
        <dbReference type="PIRSR" id="PIRSR000660-1"/>
    </source>
</evidence>
<accession>A0AAN5BZY3</accession>
<dbReference type="GO" id="GO:0004694">
    <property type="term" value="F:eukaryotic translation initiation factor 2alpha kinase activity"/>
    <property type="evidence" value="ECO:0007669"/>
    <property type="project" value="InterPro"/>
</dbReference>
<keyword evidence="17" id="KW-1185">Reference proteome</keyword>
<dbReference type="Gene3D" id="3.30.200.20">
    <property type="entry name" value="Phosphorylase Kinase, domain 1"/>
    <property type="match status" value="1"/>
</dbReference>
<evidence type="ECO:0000256" key="1">
    <source>
        <dbReference type="ARBA" id="ARBA00012513"/>
    </source>
</evidence>
<dbReference type="EC" id="2.7.11.1" evidence="1"/>
<dbReference type="PROSITE" id="PS00107">
    <property type="entry name" value="PROTEIN_KINASE_ATP"/>
    <property type="match status" value="1"/>
</dbReference>
<feature type="binding site" evidence="11">
    <location>
        <begin position="506"/>
        <end position="514"/>
    </location>
    <ligand>
        <name>ATP</name>
        <dbReference type="ChEBI" id="CHEBI:30616"/>
    </ligand>
</feature>
<dbReference type="InterPro" id="IPR041715">
    <property type="entry name" value="HisRS-like_core"/>
</dbReference>
<feature type="region of interest" description="Disordered" evidence="13">
    <location>
        <begin position="626"/>
        <end position="744"/>
    </location>
</feature>
<dbReference type="PROSITE" id="PS50908">
    <property type="entry name" value="RWD"/>
    <property type="match status" value="1"/>
</dbReference>
<protein>
    <recommendedName>
        <fullName evidence="1">non-specific serine/threonine protein kinase</fullName>
        <ecNumber evidence="1">2.7.11.1</ecNumber>
    </recommendedName>
</protein>
<comment type="similarity">
    <text evidence="7">Belongs to the protein kinase superfamily. Ser/Thr protein kinase family. GCN2 subfamily.</text>
</comment>
<dbReference type="InterPro" id="IPR008271">
    <property type="entry name" value="Ser/Thr_kinase_AS"/>
</dbReference>
<name>A0AAN5BZY3_9BILA</name>
<evidence type="ECO:0000256" key="7">
    <source>
        <dbReference type="ARBA" id="ARBA00037982"/>
    </source>
</evidence>
<feature type="compositionally biased region" description="Acidic residues" evidence="13">
    <location>
        <begin position="695"/>
        <end position="709"/>
    </location>
</feature>
<feature type="domain" description="RWD" evidence="15">
    <location>
        <begin position="14"/>
        <end position="129"/>
    </location>
</feature>
<dbReference type="SUPFAM" id="SSF54495">
    <property type="entry name" value="UBC-like"/>
    <property type="match status" value="1"/>
</dbReference>
<evidence type="ECO:0000256" key="4">
    <source>
        <dbReference type="ARBA" id="ARBA00022741"/>
    </source>
</evidence>
<dbReference type="SUPFAM" id="SSF55681">
    <property type="entry name" value="Class II aaRS and biotin synthetases"/>
    <property type="match status" value="1"/>
</dbReference>
<gene>
    <name evidence="16" type="ORF">PMAYCL1PPCAC_01773</name>
</gene>
<dbReference type="GO" id="GO:0000077">
    <property type="term" value="P:DNA damage checkpoint signaling"/>
    <property type="evidence" value="ECO:0007669"/>
    <property type="project" value="InterPro"/>
</dbReference>
<evidence type="ECO:0000256" key="9">
    <source>
        <dbReference type="ARBA" id="ARBA00048679"/>
    </source>
</evidence>
<dbReference type="InterPro" id="IPR000719">
    <property type="entry name" value="Prot_kinase_dom"/>
</dbReference>
<keyword evidence="3" id="KW-0808">Transferase</keyword>
<feature type="region of interest" description="Disordered" evidence="13">
    <location>
        <begin position="572"/>
        <end position="597"/>
    </location>
</feature>
<dbReference type="InterPro" id="IPR045864">
    <property type="entry name" value="aa-tRNA-synth_II/BPL/LPL"/>
</dbReference>
<dbReference type="GO" id="GO:1990625">
    <property type="term" value="P:negative regulation of cytoplasmic translational initiation in response to stress"/>
    <property type="evidence" value="ECO:0007669"/>
    <property type="project" value="TreeGrafter"/>
</dbReference>